<dbReference type="InterPro" id="IPR010432">
    <property type="entry name" value="RDD"/>
</dbReference>
<evidence type="ECO:0000256" key="1">
    <source>
        <dbReference type="ARBA" id="ARBA00004651"/>
    </source>
</evidence>
<sequence length="195" mass="20615">MENPYQASAVPVTKEPSAESNADLELAPRGHRLGAAILDSIFGGLFIVAVLFAAGFVSGIFLEDAEAFWLNNFGGGPSGQMSLFGGALLMAVALSGWLLINGYFIVRNGQTLGKLILKIKMVRADSGALPSLPRVVFLRFLPVNLVALIPLVGNLILLADALFIFGDERRCLHDRIAGTRVVLAVPSVVASQVAA</sequence>
<feature type="domain" description="RDD" evidence="8">
    <location>
        <begin position="27"/>
        <end position="178"/>
    </location>
</feature>
<feature type="region of interest" description="Disordered" evidence="6">
    <location>
        <begin position="1"/>
        <end position="21"/>
    </location>
</feature>
<evidence type="ECO:0000313" key="9">
    <source>
        <dbReference type="EMBL" id="MBF5058168.1"/>
    </source>
</evidence>
<evidence type="ECO:0000256" key="5">
    <source>
        <dbReference type="ARBA" id="ARBA00023136"/>
    </source>
</evidence>
<name>A0ABS0AVK2_9GAMM</name>
<keyword evidence="3 7" id="KW-0812">Transmembrane</keyword>
<reference evidence="9 10" key="1">
    <citation type="submission" date="2012-09" db="EMBL/GenBank/DDBJ databases">
        <title>Genome Sequence of alkane-degrading Bacterium Alcanivorax sp. 521-1.</title>
        <authorList>
            <person name="Lai Q."/>
            <person name="Shao Z."/>
        </authorList>
    </citation>
    <scope>NUCLEOTIDE SEQUENCE [LARGE SCALE GENOMIC DNA]</scope>
    <source>
        <strain evidence="9 10">521-1</strain>
    </source>
</reference>
<comment type="subcellular location">
    <subcellularLocation>
        <location evidence="1">Cell membrane</location>
        <topology evidence="1">Multi-pass membrane protein</topology>
    </subcellularLocation>
</comment>
<keyword evidence="5 7" id="KW-0472">Membrane</keyword>
<evidence type="ECO:0000256" key="7">
    <source>
        <dbReference type="SAM" id="Phobius"/>
    </source>
</evidence>
<gene>
    <name evidence="9" type="ORF">Y5W_03462</name>
</gene>
<evidence type="ECO:0000259" key="8">
    <source>
        <dbReference type="Pfam" id="PF06271"/>
    </source>
</evidence>
<dbReference type="Proteomes" id="UP000662703">
    <property type="component" value="Unassembled WGS sequence"/>
</dbReference>
<evidence type="ECO:0000256" key="4">
    <source>
        <dbReference type="ARBA" id="ARBA00022989"/>
    </source>
</evidence>
<comment type="caution">
    <text evidence="9">The sequence shown here is derived from an EMBL/GenBank/DDBJ whole genome shotgun (WGS) entry which is preliminary data.</text>
</comment>
<evidence type="ECO:0000313" key="10">
    <source>
        <dbReference type="Proteomes" id="UP000662703"/>
    </source>
</evidence>
<dbReference type="Pfam" id="PF06271">
    <property type="entry name" value="RDD"/>
    <property type="match status" value="1"/>
</dbReference>
<feature type="transmembrane region" description="Helical" evidence="7">
    <location>
        <begin position="83"/>
        <end position="106"/>
    </location>
</feature>
<keyword evidence="10" id="KW-1185">Reference proteome</keyword>
<dbReference type="InterPro" id="IPR051791">
    <property type="entry name" value="Pra-immunoreactive"/>
</dbReference>
<keyword evidence="2" id="KW-1003">Cell membrane</keyword>
<evidence type="ECO:0000256" key="6">
    <source>
        <dbReference type="SAM" id="MobiDB-lite"/>
    </source>
</evidence>
<keyword evidence="4 7" id="KW-1133">Transmembrane helix</keyword>
<evidence type="ECO:0000256" key="3">
    <source>
        <dbReference type="ARBA" id="ARBA00022692"/>
    </source>
</evidence>
<dbReference type="EMBL" id="ARXX01000079">
    <property type="protein sequence ID" value="MBF5058168.1"/>
    <property type="molecule type" value="Genomic_DNA"/>
</dbReference>
<dbReference type="PANTHER" id="PTHR36115:SF4">
    <property type="entry name" value="MEMBRANE PROTEIN"/>
    <property type="match status" value="1"/>
</dbReference>
<protein>
    <submittedName>
        <fullName evidence="9">RDD family domain-containing protein</fullName>
    </submittedName>
</protein>
<feature type="transmembrane region" description="Helical" evidence="7">
    <location>
        <begin position="140"/>
        <end position="165"/>
    </location>
</feature>
<dbReference type="PANTHER" id="PTHR36115">
    <property type="entry name" value="PROLINE-RICH ANTIGEN HOMOLOG-RELATED"/>
    <property type="match status" value="1"/>
</dbReference>
<accession>A0ABS0AVK2</accession>
<organism evidence="9 10">
    <name type="scientific">Alloalcanivorax profundimaris</name>
    <dbReference type="NCBI Taxonomy" id="2735259"/>
    <lineage>
        <taxon>Bacteria</taxon>
        <taxon>Pseudomonadati</taxon>
        <taxon>Pseudomonadota</taxon>
        <taxon>Gammaproteobacteria</taxon>
        <taxon>Oceanospirillales</taxon>
        <taxon>Alcanivoracaceae</taxon>
        <taxon>Alloalcanivorax</taxon>
    </lineage>
</organism>
<proteinExistence type="predicted"/>
<evidence type="ECO:0000256" key="2">
    <source>
        <dbReference type="ARBA" id="ARBA00022475"/>
    </source>
</evidence>
<dbReference type="RefSeq" id="WP_194866201.1">
    <property type="nucleotide sequence ID" value="NZ_ARXX01000079.1"/>
</dbReference>
<feature type="transmembrane region" description="Helical" evidence="7">
    <location>
        <begin position="41"/>
        <end position="62"/>
    </location>
</feature>